<feature type="domain" description="Rhodanese" evidence="2">
    <location>
        <begin position="19"/>
        <end position="111"/>
    </location>
</feature>
<organism evidence="3 4">
    <name type="scientific">Terrimicrobium sacchariphilum</name>
    <dbReference type="NCBI Taxonomy" id="690879"/>
    <lineage>
        <taxon>Bacteria</taxon>
        <taxon>Pseudomonadati</taxon>
        <taxon>Verrucomicrobiota</taxon>
        <taxon>Terrimicrobiia</taxon>
        <taxon>Terrimicrobiales</taxon>
        <taxon>Terrimicrobiaceae</taxon>
        <taxon>Terrimicrobium</taxon>
    </lineage>
</organism>
<dbReference type="GO" id="GO:0016740">
    <property type="term" value="F:transferase activity"/>
    <property type="evidence" value="ECO:0007669"/>
    <property type="project" value="UniProtKB-KW"/>
</dbReference>
<dbReference type="Gene3D" id="6.10.140.1340">
    <property type="match status" value="1"/>
</dbReference>
<name>A0A146G717_TERSA</name>
<feature type="transmembrane region" description="Helical" evidence="1">
    <location>
        <begin position="150"/>
        <end position="171"/>
    </location>
</feature>
<gene>
    <name evidence="3" type="ORF">TSACC_21097</name>
</gene>
<evidence type="ECO:0000313" key="3">
    <source>
        <dbReference type="EMBL" id="GAT32697.1"/>
    </source>
</evidence>
<dbReference type="Pfam" id="PF00581">
    <property type="entry name" value="Rhodanese"/>
    <property type="match status" value="1"/>
</dbReference>
<accession>A0A146G717</accession>
<dbReference type="OrthoDB" id="9800872at2"/>
<dbReference type="Proteomes" id="UP000076023">
    <property type="component" value="Unassembled WGS sequence"/>
</dbReference>
<dbReference type="Pfam" id="PF11127">
    <property type="entry name" value="YgaP-like_TM"/>
    <property type="match status" value="1"/>
</dbReference>
<dbReference type="PANTHER" id="PTHR43031:SF7">
    <property type="entry name" value="NITRIC OXIDE REDUCTASE FLRD-NAD(+) REDUCTASE"/>
    <property type="match status" value="1"/>
</dbReference>
<evidence type="ECO:0000256" key="1">
    <source>
        <dbReference type="SAM" id="Phobius"/>
    </source>
</evidence>
<protein>
    <submittedName>
        <fullName evidence="3">Rhodanese-related sulfurtransferase</fullName>
    </submittedName>
</protein>
<sequence length="191" mass="20011">MNNSTATSGESIRKVPAAGIGNAVLLDVRTPAEYEEMHIEGSVLHPLTELDPREVKTLLGNAPECVVVCASGQRAMRAAERLQKELGGAVKLSVLDGGVKAWDAAGMPLIRGKGVISLERQVRIAAGSFVLTGVVLGFLVNPAWFALSGFVGAGLVFAGVTDTCGMGMLLARMPWNNRRPLPSCCVKGGRA</sequence>
<dbReference type="InterPro" id="IPR050229">
    <property type="entry name" value="GlpE_sulfurtransferase"/>
</dbReference>
<dbReference type="AlphaFoldDB" id="A0A146G717"/>
<keyword evidence="1" id="KW-0472">Membrane</keyword>
<dbReference type="InterPro" id="IPR021309">
    <property type="entry name" value="YgaP-like_TM"/>
</dbReference>
<dbReference type="InterPro" id="IPR001763">
    <property type="entry name" value="Rhodanese-like_dom"/>
</dbReference>
<dbReference type="InParanoid" id="A0A146G717"/>
<dbReference type="SMART" id="SM00450">
    <property type="entry name" value="RHOD"/>
    <property type="match status" value="1"/>
</dbReference>
<evidence type="ECO:0000313" key="4">
    <source>
        <dbReference type="Proteomes" id="UP000076023"/>
    </source>
</evidence>
<evidence type="ECO:0000259" key="2">
    <source>
        <dbReference type="PROSITE" id="PS50206"/>
    </source>
</evidence>
<dbReference type="EMBL" id="BDCO01000002">
    <property type="protein sequence ID" value="GAT32697.1"/>
    <property type="molecule type" value="Genomic_DNA"/>
</dbReference>
<dbReference type="SUPFAM" id="SSF52821">
    <property type="entry name" value="Rhodanese/Cell cycle control phosphatase"/>
    <property type="match status" value="1"/>
</dbReference>
<dbReference type="InterPro" id="IPR036873">
    <property type="entry name" value="Rhodanese-like_dom_sf"/>
</dbReference>
<keyword evidence="1" id="KW-1133">Transmembrane helix</keyword>
<keyword evidence="4" id="KW-1185">Reference proteome</keyword>
<feature type="transmembrane region" description="Helical" evidence="1">
    <location>
        <begin position="124"/>
        <end position="144"/>
    </location>
</feature>
<dbReference type="PANTHER" id="PTHR43031">
    <property type="entry name" value="FAD-DEPENDENT OXIDOREDUCTASE"/>
    <property type="match status" value="1"/>
</dbReference>
<dbReference type="RefSeq" id="WP_075078515.1">
    <property type="nucleotide sequence ID" value="NZ_BDCO01000002.1"/>
</dbReference>
<keyword evidence="3" id="KW-0808">Transferase</keyword>
<keyword evidence="1" id="KW-0812">Transmembrane</keyword>
<dbReference type="FunCoup" id="A0A146G717">
    <property type="interactions" value="61"/>
</dbReference>
<dbReference type="PROSITE" id="PS50206">
    <property type="entry name" value="RHODANESE_3"/>
    <property type="match status" value="1"/>
</dbReference>
<proteinExistence type="predicted"/>
<dbReference type="Gene3D" id="3.40.250.10">
    <property type="entry name" value="Rhodanese-like domain"/>
    <property type="match status" value="1"/>
</dbReference>
<dbReference type="STRING" id="690879.TSACC_21097"/>
<comment type="caution">
    <text evidence="3">The sequence shown here is derived from an EMBL/GenBank/DDBJ whole genome shotgun (WGS) entry which is preliminary data.</text>
</comment>
<dbReference type="CDD" id="cd00158">
    <property type="entry name" value="RHOD"/>
    <property type="match status" value="1"/>
</dbReference>
<reference evidence="4" key="1">
    <citation type="journal article" date="2017" name="Genome Announc.">
        <title>Draft Genome Sequence of Terrimicrobium sacchariphilum NM-5T, a Facultative Anaerobic Soil Bacterium of the Class Spartobacteria.</title>
        <authorList>
            <person name="Qiu Y.L."/>
            <person name="Tourlousse D.M."/>
            <person name="Matsuura N."/>
            <person name="Ohashi A."/>
            <person name="Sekiguchi Y."/>
        </authorList>
    </citation>
    <scope>NUCLEOTIDE SEQUENCE [LARGE SCALE GENOMIC DNA]</scope>
    <source>
        <strain evidence="4">NM-5</strain>
    </source>
</reference>